<evidence type="ECO:0000313" key="3">
    <source>
        <dbReference type="Proteomes" id="UP000322667"/>
    </source>
</evidence>
<protein>
    <submittedName>
        <fullName evidence="2">Uncharacterized protein</fullName>
    </submittedName>
</protein>
<proteinExistence type="predicted"/>
<name>A0A5D2IBC7_GOSTO</name>
<reference evidence="2 3" key="1">
    <citation type="submission" date="2019-07" db="EMBL/GenBank/DDBJ databases">
        <title>WGS assembly of Gossypium tomentosum.</title>
        <authorList>
            <person name="Chen Z.J."/>
            <person name="Sreedasyam A."/>
            <person name="Ando A."/>
            <person name="Song Q."/>
            <person name="De L."/>
            <person name="Hulse-Kemp A."/>
            <person name="Ding M."/>
            <person name="Ye W."/>
            <person name="Kirkbride R."/>
            <person name="Jenkins J."/>
            <person name="Plott C."/>
            <person name="Lovell J."/>
            <person name="Lin Y.-M."/>
            <person name="Vaughn R."/>
            <person name="Liu B."/>
            <person name="Li W."/>
            <person name="Simpson S."/>
            <person name="Scheffler B."/>
            <person name="Saski C."/>
            <person name="Grover C."/>
            <person name="Hu G."/>
            <person name="Conover J."/>
            <person name="Carlson J."/>
            <person name="Shu S."/>
            <person name="Boston L."/>
            <person name="Williams M."/>
            <person name="Peterson D."/>
            <person name="Mcgee K."/>
            <person name="Jones D."/>
            <person name="Wendel J."/>
            <person name="Stelly D."/>
            <person name="Grimwood J."/>
            <person name="Schmutz J."/>
        </authorList>
    </citation>
    <scope>NUCLEOTIDE SEQUENCE [LARGE SCALE GENOMIC DNA]</scope>
    <source>
        <strain evidence="2">7179.01</strain>
    </source>
</reference>
<sequence>MCPRIGRTNRAKYPLGTHKKKNKTKGRLLFSARVPRLGTPPPSRLLTARWPEPCEGAYYRRIEAHSEVEAMERGNKGKEKSFGPSLNPSPATVEDHRQRA</sequence>
<dbReference type="EMBL" id="CM017634">
    <property type="protein sequence ID" value="TYH39901.1"/>
    <property type="molecule type" value="Genomic_DNA"/>
</dbReference>
<dbReference type="AlphaFoldDB" id="A0A5D2IBC7"/>
<accession>A0A5D2IBC7</accession>
<organism evidence="2 3">
    <name type="scientific">Gossypium tomentosum</name>
    <name type="common">Hawaiian cotton</name>
    <name type="synonym">Gossypium sandvicense</name>
    <dbReference type="NCBI Taxonomy" id="34277"/>
    <lineage>
        <taxon>Eukaryota</taxon>
        <taxon>Viridiplantae</taxon>
        <taxon>Streptophyta</taxon>
        <taxon>Embryophyta</taxon>
        <taxon>Tracheophyta</taxon>
        <taxon>Spermatophyta</taxon>
        <taxon>Magnoliopsida</taxon>
        <taxon>eudicotyledons</taxon>
        <taxon>Gunneridae</taxon>
        <taxon>Pentapetalae</taxon>
        <taxon>rosids</taxon>
        <taxon>malvids</taxon>
        <taxon>Malvales</taxon>
        <taxon>Malvaceae</taxon>
        <taxon>Malvoideae</taxon>
        <taxon>Gossypium</taxon>
    </lineage>
</organism>
<gene>
    <name evidence="2" type="ORF">ES332_D12G209100v1</name>
</gene>
<feature type="compositionally biased region" description="Basic and acidic residues" evidence="1">
    <location>
        <begin position="70"/>
        <end position="81"/>
    </location>
</feature>
<feature type="region of interest" description="Disordered" evidence="1">
    <location>
        <begin position="70"/>
        <end position="100"/>
    </location>
</feature>
<feature type="region of interest" description="Disordered" evidence="1">
    <location>
        <begin position="1"/>
        <end position="23"/>
    </location>
</feature>
<dbReference type="Proteomes" id="UP000322667">
    <property type="component" value="Chromosome D12"/>
</dbReference>
<evidence type="ECO:0000256" key="1">
    <source>
        <dbReference type="SAM" id="MobiDB-lite"/>
    </source>
</evidence>
<evidence type="ECO:0000313" key="2">
    <source>
        <dbReference type="EMBL" id="TYH39901.1"/>
    </source>
</evidence>
<keyword evidence="3" id="KW-1185">Reference proteome</keyword>